<proteinExistence type="predicted"/>
<comment type="caution">
    <text evidence="4">The sequence shown here is derived from an EMBL/GenBank/DDBJ whole genome shotgun (WGS) entry which is preliminary data.</text>
</comment>
<feature type="transmembrane region" description="Helical" evidence="3">
    <location>
        <begin position="12"/>
        <end position="33"/>
    </location>
</feature>
<keyword evidence="1 4" id="KW-0328">Glycosyltransferase</keyword>
<reference evidence="4 5" key="1">
    <citation type="submission" date="2024-04" db="EMBL/GenBank/DDBJ databases">
        <title>whole genome sequencing of Lutimonas vermicola strain IMCC1616.</title>
        <authorList>
            <person name="Bae S.S."/>
        </authorList>
    </citation>
    <scope>NUCLEOTIDE SEQUENCE [LARGE SCALE GENOMIC DNA]</scope>
    <source>
        <strain evidence="4 5">IMCC1616</strain>
    </source>
</reference>
<name>A0ABU9L2F9_9FLAO</name>
<accession>A0ABU9L2F9</accession>
<dbReference type="RefSeq" id="WP_342160802.1">
    <property type="nucleotide sequence ID" value="NZ_JBCDNA010000003.1"/>
</dbReference>
<keyword evidence="3" id="KW-1133">Transmembrane helix</keyword>
<dbReference type="EMBL" id="JBCDNA010000003">
    <property type="protein sequence ID" value="MEL4456636.1"/>
    <property type="molecule type" value="Genomic_DNA"/>
</dbReference>
<dbReference type="GO" id="GO:0016757">
    <property type="term" value="F:glycosyltransferase activity"/>
    <property type="evidence" value="ECO:0007669"/>
    <property type="project" value="UniProtKB-KW"/>
</dbReference>
<dbReference type="PANTHER" id="PTHR30160:SF22">
    <property type="entry name" value="LIPOPOLYSACCHARIDE CORE BIOSYNTHESIS PROTEIN"/>
    <property type="match status" value="1"/>
</dbReference>
<dbReference type="SUPFAM" id="SSF53756">
    <property type="entry name" value="UDP-Glycosyltransferase/glycogen phosphorylase"/>
    <property type="match status" value="1"/>
</dbReference>
<dbReference type="EC" id="2.4.-.-" evidence="4"/>
<evidence type="ECO:0000256" key="2">
    <source>
        <dbReference type="ARBA" id="ARBA00022679"/>
    </source>
</evidence>
<dbReference type="Pfam" id="PF01075">
    <property type="entry name" value="Glyco_transf_9"/>
    <property type="match status" value="1"/>
</dbReference>
<dbReference type="PANTHER" id="PTHR30160">
    <property type="entry name" value="TETRAACYLDISACCHARIDE 4'-KINASE-RELATED"/>
    <property type="match status" value="1"/>
</dbReference>
<dbReference type="Gene3D" id="3.40.50.2000">
    <property type="entry name" value="Glycogen Phosphorylase B"/>
    <property type="match status" value="2"/>
</dbReference>
<keyword evidence="3" id="KW-0472">Membrane</keyword>
<evidence type="ECO:0000256" key="3">
    <source>
        <dbReference type="SAM" id="Phobius"/>
    </source>
</evidence>
<keyword evidence="5" id="KW-1185">Reference proteome</keyword>
<keyword evidence="2 4" id="KW-0808">Transferase</keyword>
<dbReference type="InterPro" id="IPR002201">
    <property type="entry name" value="Glyco_trans_9"/>
</dbReference>
<sequence>MPENELNRPKHILIMRLSAIGDVAMIVPVVLALRQQYPLLKITVVSRPFFRTFFSSIPNVQFYPADVENSNSGLRGLYQLYRSLSQFGIDAFADLHDVLRSKIIKTFFKLNGVPVSSLNKGRKERKKLTALKTKRITSIKPILERHAEVCAALRLPISLSEVTLLPKREISLDIERITGKKDKKWVGIAPFATYETKMYPLHLMKEVIKIILKENYQIFLFGGGDKEVEQLNDLATVSDKCINIAGRISFDQELNLISNLDVMVSMDSGNGHMAAMFGVPVVTMWGNTHPYAGFVPFRQPLENSLIPDLEKYPFLPTSVYGNKIVPGYEDCMKTIKPEVVAKKITMVLNN</sequence>
<dbReference type="Proteomes" id="UP001474120">
    <property type="component" value="Unassembled WGS sequence"/>
</dbReference>
<evidence type="ECO:0000256" key="1">
    <source>
        <dbReference type="ARBA" id="ARBA00022676"/>
    </source>
</evidence>
<evidence type="ECO:0000313" key="5">
    <source>
        <dbReference type="Proteomes" id="UP001474120"/>
    </source>
</evidence>
<dbReference type="InterPro" id="IPR051199">
    <property type="entry name" value="LPS_LOS_Heptosyltrfase"/>
</dbReference>
<evidence type="ECO:0000313" key="4">
    <source>
        <dbReference type="EMBL" id="MEL4456636.1"/>
    </source>
</evidence>
<dbReference type="CDD" id="cd03789">
    <property type="entry name" value="GT9_LPS_heptosyltransferase"/>
    <property type="match status" value="1"/>
</dbReference>
<keyword evidence="3" id="KW-0812">Transmembrane</keyword>
<gene>
    <name evidence="4" type="ORF">AABB81_12070</name>
</gene>
<protein>
    <submittedName>
        <fullName evidence="4">Glycosyltransferase family 9 protein</fullName>
        <ecNumber evidence="4">2.4.-.-</ecNumber>
    </submittedName>
</protein>
<organism evidence="4 5">
    <name type="scientific">Lutimonas vermicola</name>
    <dbReference type="NCBI Taxonomy" id="414288"/>
    <lineage>
        <taxon>Bacteria</taxon>
        <taxon>Pseudomonadati</taxon>
        <taxon>Bacteroidota</taxon>
        <taxon>Flavobacteriia</taxon>
        <taxon>Flavobacteriales</taxon>
        <taxon>Flavobacteriaceae</taxon>
        <taxon>Lutimonas</taxon>
    </lineage>
</organism>